<keyword evidence="6" id="KW-0949">S-adenosyl-L-methionine</keyword>
<comment type="pathway">
    <text evidence="1">Cofactor biosynthesis; adenosylcobalamin biosynthesis.</text>
</comment>
<dbReference type="InterPro" id="IPR014776">
    <property type="entry name" value="4pyrrole_Mease_sub2"/>
</dbReference>
<evidence type="ECO:0000256" key="3">
    <source>
        <dbReference type="ARBA" id="ARBA00022573"/>
    </source>
</evidence>
<dbReference type="InterPro" id="IPR050161">
    <property type="entry name" value="Siro_Cobalamin_biosynth"/>
</dbReference>
<dbReference type="EMBL" id="JACBYW010000002">
    <property type="protein sequence ID" value="NYH77952.1"/>
    <property type="molecule type" value="Genomic_DNA"/>
</dbReference>
<evidence type="ECO:0000256" key="6">
    <source>
        <dbReference type="ARBA" id="ARBA00022691"/>
    </source>
</evidence>
<dbReference type="PANTHER" id="PTHR45790">
    <property type="entry name" value="SIROHEME SYNTHASE-RELATED"/>
    <property type="match status" value="1"/>
</dbReference>
<dbReference type="EC" id="2.1.1.271" evidence="9"/>
<dbReference type="InterPro" id="IPR000878">
    <property type="entry name" value="4pyrrol_Mease"/>
</dbReference>
<keyword evidence="4 9" id="KW-0489">Methyltransferase</keyword>
<evidence type="ECO:0000256" key="4">
    <source>
        <dbReference type="ARBA" id="ARBA00022603"/>
    </source>
</evidence>
<feature type="compositionally biased region" description="Low complexity" evidence="7">
    <location>
        <begin position="241"/>
        <end position="254"/>
    </location>
</feature>
<keyword evidence="3" id="KW-0169">Cobalamin biosynthesis</keyword>
<feature type="compositionally biased region" description="Low complexity" evidence="7">
    <location>
        <begin position="444"/>
        <end position="485"/>
    </location>
</feature>
<feature type="compositionally biased region" description="Basic and acidic residues" evidence="7">
    <location>
        <begin position="310"/>
        <end position="322"/>
    </location>
</feature>
<sequence>MTQGTRTGVVSFIGAGPGAADLMTLRGARRIAEADIVLWTPGLVSPECVREHVREDAELIDTTGSSSQEVLEICRRAERERLRVARVYSGDAVLWSAVQQQYDACSRMELAVEVVPGVAGYSAAAASVGRELTGSAEEHSVWLGKPDGNWNSPPGTGEVREFAEHGATMALSVSASRTGQLVERLRAGGYEDDVPVVVAYKVTCPDELVLRTTLGEVADLVKRHRLWRHTLFLVGNALQPTSTRSRSYGSAGSRWGSGSGTGSPASATSRRDGYGRRFARGDRGRDDSSAETRRGPSGAGSGDDALLSRSRGDEQRGGSRAEADVAWWAVRDWQRNARDGIVRTDVRGVQGRRVEQDAQAPDLFTTSQDPEVLEGFRTARTGRDGPVPEAGETAGDIADRGSPVQVSSVDDAAPAEQNAAKEVSAETVAEQDVAEQDLADGNTETEPAASEAPSSDSAADSTDPSGSDSTTADSSAADPGTADSGVGDSATRTSEQRDSGGSRAKQQSSTKQQTSKTGTKTGTARSSGKSGTKTTGRGKTQRKTTNTSSDSEETSSRSGRSSRRSGSGTSE</sequence>
<reference evidence="9 10" key="1">
    <citation type="submission" date="2020-07" db="EMBL/GenBank/DDBJ databases">
        <title>Genomic Encyclopedia of Type Strains, Phase III (KMG-III): the genomes of soil and plant-associated and newly described type strains.</title>
        <authorList>
            <person name="Whitman W."/>
        </authorList>
    </citation>
    <scope>NUCLEOTIDE SEQUENCE [LARGE SCALE GENOMIC DNA]</scope>
    <source>
        <strain evidence="9 10">CECT 8576</strain>
    </source>
</reference>
<dbReference type="GO" id="GO:0046026">
    <property type="term" value="F:precorrin-4 C11-methyltransferase activity"/>
    <property type="evidence" value="ECO:0007669"/>
    <property type="project" value="UniProtKB-EC"/>
</dbReference>
<dbReference type="AlphaFoldDB" id="A0A852YW48"/>
<dbReference type="CDD" id="cd11641">
    <property type="entry name" value="Precorrin-4_C11-MT"/>
    <property type="match status" value="1"/>
</dbReference>
<protein>
    <submittedName>
        <fullName evidence="9">Precorrin-4/cobalt-precorrin-4 C11-methyltransferase</fullName>
        <ecNumber evidence="9">2.1.1.133</ecNumber>
        <ecNumber evidence="9">2.1.1.271</ecNumber>
    </submittedName>
</protein>
<dbReference type="RefSeq" id="WP_179534502.1">
    <property type="nucleotide sequence ID" value="NZ_JACBYW010000002.1"/>
</dbReference>
<dbReference type="Proteomes" id="UP000548304">
    <property type="component" value="Unassembled WGS sequence"/>
</dbReference>
<dbReference type="GO" id="GO:0032259">
    <property type="term" value="P:methylation"/>
    <property type="evidence" value="ECO:0007669"/>
    <property type="project" value="UniProtKB-KW"/>
</dbReference>
<evidence type="ECO:0000256" key="7">
    <source>
        <dbReference type="SAM" id="MobiDB-lite"/>
    </source>
</evidence>
<comment type="caution">
    <text evidence="9">The sequence shown here is derived from an EMBL/GenBank/DDBJ whole genome shotgun (WGS) entry which is preliminary data.</text>
</comment>
<keyword evidence="5 9" id="KW-0808">Transferase</keyword>
<dbReference type="Gene3D" id="3.40.1010.10">
    <property type="entry name" value="Cobalt-precorrin-4 Transmethylase, Domain 1"/>
    <property type="match status" value="1"/>
</dbReference>
<evidence type="ECO:0000256" key="1">
    <source>
        <dbReference type="ARBA" id="ARBA00004953"/>
    </source>
</evidence>
<dbReference type="InterPro" id="IPR014777">
    <property type="entry name" value="4pyrrole_Mease_sub1"/>
</dbReference>
<dbReference type="EC" id="2.1.1.133" evidence="9"/>
<dbReference type="InterPro" id="IPR006362">
    <property type="entry name" value="Cbl_synth_CobM/CibF"/>
</dbReference>
<evidence type="ECO:0000313" key="9">
    <source>
        <dbReference type="EMBL" id="NYH77952.1"/>
    </source>
</evidence>
<organism evidence="9 10">
    <name type="scientific">Actinopolyspora biskrensis</name>
    <dbReference type="NCBI Taxonomy" id="1470178"/>
    <lineage>
        <taxon>Bacteria</taxon>
        <taxon>Bacillati</taxon>
        <taxon>Actinomycetota</taxon>
        <taxon>Actinomycetes</taxon>
        <taxon>Actinopolysporales</taxon>
        <taxon>Actinopolysporaceae</taxon>
        <taxon>Actinopolyspora</taxon>
    </lineage>
</organism>
<accession>A0A852YW48</accession>
<feature type="compositionally biased region" description="Low complexity" evidence="7">
    <location>
        <begin position="556"/>
        <end position="571"/>
    </location>
</feature>
<evidence type="ECO:0000256" key="5">
    <source>
        <dbReference type="ARBA" id="ARBA00022679"/>
    </source>
</evidence>
<evidence type="ECO:0000256" key="2">
    <source>
        <dbReference type="ARBA" id="ARBA00005879"/>
    </source>
</evidence>
<feature type="compositionally biased region" description="Basic and acidic residues" evidence="7">
    <location>
        <begin position="269"/>
        <end position="294"/>
    </location>
</feature>
<dbReference type="UniPathway" id="UPA00148"/>
<name>A0A852YW48_9ACTN</name>
<dbReference type="PROSITE" id="PS00839">
    <property type="entry name" value="SUMT_1"/>
    <property type="match status" value="1"/>
</dbReference>
<feature type="compositionally biased region" description="Low complexity" evidence="7">
    <location>
        <begin position="502"/>
        <end position="549"/>
    </location>
</feature>
<gene>
    <name evidence="9" type="ORF">FHR84_001274</name>
</gene>
<dbReference type="InterPro" id="IPR003043">
    <property type="entry name" value="Uropor_MeTrfase_CS"/>
</dbReference>
<keyword evidence="10" id="KW-1185">Reference proteome</keyword>
<proteinExistence type="inferred from homology"/>
<feature type="region of interest" description="Disordered" evidence="7">
    <location>
        <begin position="241"/>
        <end position="322"/>
    </location>
</feature>
<evidence type="ECO:0000259" key="8">
    <source>
        <dbReference type="Pfam" id="PF00590"/>
    </source>
</evidence>
<dbReference type="GO" id="GO:0009236">
    <property type="term" value="P:cobalamin biosynthetic process"/>
    <property type="evidence" value="ECO:0007669"/>
    <property type="project" value="UniProtKB-UniPathway"/>
</dbReference>
<dbReference type="Gene3D" id="3.30.950.10">
    <property type="entry name" value="Methyltransferase, Cobalt-precorrin-4 Transmethylase, Domain 2"/>
    <property type="match status" value="1"/>
</dbReference>
<feature type="domain" description="Tetrapyrrole methylase" evidence="8">
    <location>
        <begin position="10"/>
        <end position="217"/>
    </location>
</feature>
<evidence type="ECO:0000313" key="10">
    <source>
        <dbReference type="Proteomes" id="UP000548304"/>
    </source>
</evidence>
<dbReference type="InterPro" id="IPR035996">
    <property type="entry name" value="4pyrrol_Methylase_sf"/>
</dbReference>
<comment type="similarity">
    <text evidence="2">Belongs to the precorrin methyltransferase family.</text>
</comment>
<feature type="region of interest" description="Disordered" evidence="7">
    <location>
        <begin position="377"/>
        <end position="571"/>
    </location>
</feature>
<dbReference type="SUPFAM" id="SSF53790">
    <property type="entry name" value="Tetrapyrrole methylase"/>
    <property type="match status" value="1"/>
</dbReference>
<dbReference type="PANTHER" id="PTHR45790:SF4">
    <property type="entry name" value="COBALT-PRECORRIN-4 C(11)-METHYLTRANSFERASE"/>
    <property type="match status" value="1"/>
</dbReference>
<dbReference type="Pfam" id="PF00590">
    <property type="entry name" value="TP_methylase"/>
    <property type="match status" value="1"/>
</dbReference>